<reference evidence="1" key="1">
    <citation type="journal article" date="2024" name="Syst. Appl. Microbiol.">
        <title>First single-strain enrichments of Electrothrix cable bacteria, description of E. aestuarii sp. nov. and E. rattekaaiensis sp. nov., and proposal of a cable bacteria taxonomy following the rules of the SeqCode.</title>
        <authorList>
            <person name="Plum-Jensen L.E."/>
            <person name="Schramm A."/>
            <person name="Marshall I.P.G."/>
        </authorList>
    </citation>
    <scope>NUCLEOTIDE SEQUENCE</scope>
    <source>
        <strain evidence="1">Rat1</strain>
    </source>
</reference>
<dbReference type="CDD" id="cd01335">
    <property type="entry name" value="Radical_SAM"/>
    <property type="match status" value="1"/>
</dbReference>
<dbReference type="SUPFAM" id="SSF102114">
    <property type="entry name" value="Radical SAM enzymes"/>
    <property type="match status" value="1"/>
</dbReference>
<protein>
    <submittedName>
        <fullName evidence="1">Radical SAM protein</fullName>
    </submittedName>
</protein>
<dbReference type="Gene3D" id="3.20.20.70">
    <property type="entry name" value="Aldolase class I"/>
    <property type="match status" value="1"/>
</dbReference>
<dbReference type="InterPro" id="IPR058240">
    <property type="entry name" value="rSAM_sf"/>
</dbReference>
<proteinExistence type="predicted"/>
<dbReference type="InterPro" id="IPR013785">
    <property type="entry name" value="Aldolase_TIM"/>
</dbReference>
<name>A0AAU8M062_9BACT</name>
<reference evidence="1" key="2">
    <citation type="submission" date="2024-06" db="EMBL/GenBank/DDBJ databases">
        <authorList>
            <person name="Plum-Jensen L.E."/>
            <person name="Schramm A."/>
            <person name="Marshall I.P.G."/>
        </authorList>
    </citation>
    <scope>NUCLEOTIDE SEQUENCE</scope>
    <source>
        <strain evidence="1">Rat1</strain>
    </source>
</reference>
<gene>
    <name evidence="1" type="ORF">Q3M24_07580</name>
</gene>
<sequence>MAAQPEYKQEYKFSDIIADPAIKERWEKVRKYFFLRESTYDMTNRCNVRCEGCYYYNGEKQFAQEVRDEQAWLQLFEAEKERGITFVVLAGAEPSLVPELCAAAYKVIPHGAIASNGLKQLPKEIDYRIHISVWGNDQTSLAVRKAPDMLARQMENYADDPRAVFVYTFTSENINDAREVTELLAKNKQQITFNMFSAPVGYNGPLRHSAASLEKTRKVMLDLLREYPETVLFSPYNIVAHTHEQGLHALFSCPYPRMNPSTDIGLGRSFRQYRTDLQWDRDAACCVPDTDCADCRHYAAGSAVVTARMYRHATDPSTFSAWLDYVDTYLSVWVRGYEKGANLCTSLSNPPSNTQ</sequence>
<dbReference type="KEGG" id="eaj:Q3M24_07580"/>
<organism evidence="1">
    <name type="scientific">Candidatus Electrothrix aestuarii</name>
    <dbReference type="NCBI Taxonomy" id="3062594"/>
    <lineage>
        <taxon>Bacteria</taxon>
        <taxon>Pseudomonadati</taxon>
        <taxon>Thermodesulfobacteriota</taxon>
        <taxon>Desulfobulbia</taxon>
        <taxon>Desulfobulbales</taxon>
        <taxon>Desulfobulbaceae</taxon>
        <taxon>Candidatus Electrothrix</taxon>
    </lineage>
</organism>
<accession>A0AAU8M062</accession>
<dbReference type="EMBL" id="CP159373">
    <property type="protein sequence ID" value="XCN74596.1"/>
    <property type="molecule type" value="Genomic_DNA"/>
</dbReference>
<evidence type="ECO:0000313" key="1">
    <source>
        <dbReference type="EMBL" id="XCN74596.1"/>
    </source>
</evidence>
<dbReference type="AlphaFoldDB" id="A0AAU8M062"/>